<accession>A0A7J0DKI6</accession>
<dbReference type="Gene3D" id="3.40.50.2000">
    <property type="entry name" value="Glycogen Phosphorylase B"/>
    <property type="match status" value="1"/>
</dbReference>
<name>A0A7J0DKI6_9ERIC</name>
<dbReference type="Pfam" id="PF04101">
    <property type="entry name" value="Glyco_tran_28_C"/>
    <property type="match status" value="1"/>
</dbReference>
<dbReference type="SUPFAM" id="SSF53756">
    <property type="entry name" value="UDP-Glycosyltransferase/glycogen phosphorylase"/>
    <property type="match status" value="1"/>
</dbReference>
<protein>
    <submittedName>
        <fullName evidence="2">UDP-Glycosyltransferase superfamily protein</fullName>
    </submittedName>
</protein>
<evidence type="ECO:0000259" key="1">
    <source>
        <dbReference type="Pfam" id="PF04101"/>
    </source>
</evidence>
<dbReference type="GO" id="GO:0016758">
    <property type="term" value="F:hexosyltransferase activity"/>
    <property type="evidence" value="ECO:0007669"/>
    <property type="project" value="InterPro"/>
</dbReference>
<dbReference type="EMBL" id="BJWL01000247">
    <property type="protein sequence ID" value="GFS36271.1"/>
    <property type="molecule type" value="Genomic_DNA"/>
</dbReference>
<sequence>MDLAYAAADLIVSRAGAMTCYEILATGKPSILDMRVVAPGSITRMFPNYQLHKVLTLESVLEFAAGVSRFEVEGNETHQRALSFNLQATSSVVMLIGGHESFSHP</sequence>
<evidence type="ECO:0000313" key="3">
    <source>
        <dbReference type="Proteomes" id="UP000585474"/>
    </source>
</evidence>
<dbReference type="InterPro" id="IPR007235">
    <property type="entry name" value="Glyco_trans_28_C"/>
</dbReference>
<dbReference type="OrthoDB" id="1747982at2759"/>
<reference evidence="3" key="1">
    <citation type="submission" date="2019-07" db="EMBL/GenBank/DDBJ databases">
        <title>De Novo Assembly of kiwifruit Actinidia rufa.</title>
        <authorList>
            <person name="Sugita-Konishi S."/>
            <person name="Sato K."/>
            <person name="Mori E."/>
            <person name="Abe Y."/>
            <person name="Kisaki G."/>
            <person name="Hamano K."/>
            <person name="Suezawa K."/>
            <person name="Otani M."/>
            <person name="Fukuda T."/>
            <person name="Manabe T."/>
            <person name="Gomi K."/>
            <person name="Tabuchi M."/>
            <person name="Akimitsu K."/>
            <person name="Kataoka I."/>
        </authorList>
    </citation>
    <scope>NUCLEOTIDE SEQUENCE [LARGE SCALE GENOMIC DNA]</scope>
    <source>
        <strain evidence="3">cv. Fuchu</strain>
    </source>
</reference>
<feature type="domain" description="Glycosyl transferase family 28 C-terminal" evidence="1">
    <location>
        <begin position="1"/>
        <end position="32"/>
    </location>
</feature>
<dbReference type="PANTHER" id="PTHR21015">
    <property type="entry name" value="UDP-N-ACETYLGLUCOSAMINE--N-ACETYLMURAMYL-(PENTAPEPTIDE) PYROPHOSPHORYL-UNDECAPRENOL N-ACETYLGLUCOSAMINE TRANSFERASE 1"/>
    <property type="match status" value="1"/>
</dbReference>
<comment type="caution">
    <text evidence="2">The sequence shown here is derived from an EMBL/GenBank/DDBJ whole genome shotgun (WGS) entry which is preliminary data.</text>
</comment>
<keyword evidence="3" id="KW-1185">Reference proteome</keyword>
<dbReference type="AlphaFoldDB" id="A0A7J0DKI6"/>
<proteinExistence type="predicted"/>
<dbReference type="Proteomes" id="UP000585474">
    <property type="component" value="Unassembled WGS sequence"/>
</dbReference>
<keyword evidence="2" id="KW-0808">Transferase</keyword>
<dbReference type="PANTHER" id="PTHR21015:SF22">
    <property type="entry name" value="GLYCOSYLTRANSFERASE"/>
    <property type="match status" value="1"/>
</dbReference>
<organism evidence="2 3">
    <name type="scientific">Actinidia rufa</name>
    <dbReference type="NCBI Taxonomy" id="165716"/>
    <lineage>
        <taxon>Eukaryota</taxon>
        <taxon>Viridiplantae</taxon>
        <taxon>Streptophyta</taxon>
        <taxon>Embryophyta</taxon>
        <taxon>Tracheophyta</taxon>
        <taxon>Spermatophyta</taxon>
        <taxon>Magnoliopsida</taxon>
        <taxon>eudicotyledons</taxon>
        <taxon>Gunneridae</taxon>
        <taxon>Pentapetalae</taxon>
        <taxon>asterids</taxon>
        <taxon>Ericales</taxon>
        <taxon>Actinidiaceae</taxon>
        <taxon>Actinidia</taxon>
    </lineage>
</organism>
<evidence type="ECO:0000313" key="2">
    <source>
        <dbReference type="EMBL" id="GFS36271.1"/>
    </source>
</evidence>
<gene>
    <name evidence="2" type="ORF">Acr_00g0045020</name>
</gene>